<reference evidence="2" key="1">
    <citation type="submission" date="2021-01" db="EMBL/GenBank/DDBJ databases">
        <authorList>
            <person name="Zhong Y.L."/>
        </authorList>
    </citation>
    <scope>NUCLEOTIDE SEQUENCE</scope>
    <source>
        <strain evidence="2">KCTC 23302</strain>
    </source>
</reference>
<accession>A0A936ZT55</accession>
<keyword evidence="1" id="KW-1133">Transmembrane helix</keyword>
<dbReference type="RefSeq" id="WP_201919962.1">
    <property type="nucleotide sequence ID" value="NZ_BAABAX010000003.1"/>
</dbReference>
<keyword evidence="3" id="KW-1185">Reference proteome</keyword>
<name>A0A936ZT55_9FLAO</name>
<keyword evidence="1" id="KW-0472">Membrane</keyword>
<comment type="caution">
    <text evidence="2">The sequence shown here is derived from an EMBL/GenBank/DDBJ whole genome shotgun (WGS) entry which is preliminary data.</text>
</comment>
<dbReference type="EMBL" id="JAERQJ010000004">
    <property type="protein sequence ID" value="MBL0684198.1"/>
    <property type="molecule type" value="Genomic_DNA"/>
</dbReference>
<protein>
    <submittedName>
        <fullName evidence="2">Uncharacterized protein</fullName>
    </submittedName>
</protein>
<evidence type="ECO:0000256" key="1">
    <source>
        <dbReference type="SAM" id="Phobius"/>
    </source>
</evidence>
<feature type="transmembrane region" description="Helical" evidence="1">
    <location>
        <begin position="12"/>
        <end position="33"/>
    </location>
</feature>
<gene>
    <name evidence="2" type="ORF">JJQ60_11770</name>
</gene>
<organism evidence="2 3">
    <name type="scientific">Aquimarina mytili</name>
    <dbReference type="NCBI Taxonomy" id="874423"/>
    <lineage>
        <taxon>Bacteria</taxon>
        <taxon>Pseudomonadati</taxon>
        <taxon>Bacteroidota</taxon>
        <taxon>Flavobacteriia</taxon>
        <taxon>Flavobacteriales</taxon>
        <taxon>Flavobacteriaceae</taxon>
        <taxon>Aquimarina</taxon>
    </lineage>
</organism>
<keyword evidence="1" id="KW-0812">Transmembrane</keyword>
<dbReference type="Proteomes" id="UP000651057">
    <property type="component" value="Unassembled WGS sequence"/>
</dbReference>
<evidence type="ECO:0000313" key="3">
    <source>
        <dbReference type="Proteomes" id="UP000651057"/>
    </source>
</evidence>
<dbReference type="AlphaFoldDB" id="A0A936ZT55"/>
<proteinExistence type="predicted"/>
<evidence type="ECO:0000313" key="2">
    <source>
        <dbReference type="EMBL" id="MBL0684198.1"/>
    </source>
</evidence>
<sequence length="103" mass="11577">MVILKKIQAATLVEVLTASVLIIIVFMVASLSFNNVFANQIKRDHTAIENRVKALGYFSIHGTMKLPYAEDFEGWEIMITSESGKTVLVYSKEGVEHEKVFAR</sequence>